<evidence type="ECO:0000259" key="2">
    <source>
        <dbReference type="Pfam" id="PF14378"/>
    </source>
</evidence>
<dbReference type="Proteomes" id="UP000184130">
    <property type="component" value="Unassembled WGS sequence"/>
</dbReference>
<keyword evidence="1" id="KW-1133">Transmembrane helix</keyword>
<dbReference type="RefSeq" id="WP_073204119.1">
    <property type="nucleotide sequence ID" value="NZ_FRBD01000002.1"/>
</dbReference>
<dbReference type="Pfam" id="PF14378">
    <property type="entry name" value="PAP2_3"/>
    <property type="match status" value="1"/>
</dbReference>
<dbReference type="InterPro" id="IPR026841">
    <property type="entry name" value="Aur1/Ipt1"/>
</dbReference>
<keyword evidence="1" id="KW-0812">Transmembrane</keyword>
<proteinExistence type="predicted"/>
<feature type="domain" description="Inositolphosphotransferase Aur1/Ipt1" evidence="2">
    <location>
        <begin position="120"/>
        <end position="308"/>
    </location>
</feature>
<name>A0A1M6RLE8_XYLRU</name>
<dbReference type="GO" id="GO:0016020">
    <property type="term" value="C:membrane"/>
    <property type="evidence" value="ECO:0007669"/>
    <property type="project" value="UniProtKB-SubCell"/>
</dbReference>
<feature type="transmembrane region" description="Helical" evidence="1">
    <location>
        <begin position="245"/>
        <end position="263"/>
    </location>
</feature>
<keyword evidence="1" id="KW-0472">Membrane</keyword>
<dbReference type="OrthoDB" id="1454668at2"/>
<evidence type="ECO:0000313" key="4">
    <source>
        <dbReference type="Proteomes" id="UP000184130"/>
    </source>
</evidence>
<sequence length="318" mass="37003">MVIKKIFELERKPRKGLLAVEWVILAYMLFTLVLMLVTYTKLQNPESMLWGRTRFLVMTLALWGVYRMVPCRFTMMCRVGAQMALLSWWYPDTYEFNRMFHNLDHVFAGYEQQLFHMQPALLFSQKLSNPVFSELMHLGYASYYPLIALVTLYYFLYRYQEFTRVTFIILASFFVYYVIFILLPVTGPQYYYLAAGVDQIAQGHFPNVGDYFASHDEALPIPGWKDGFFYQCVASAHAAGERPTAAFPSSHVGVTTILLFLAWHARNRKLLYTLLPFYVLMCFATVYIQAHYAVDVIGGWISAVVIYAVLFFLSKKFV</sequence>
<evidence type="ECO:0000313" key="3">
    <source>
        <dbReference type="EMBL" id="SHK33177.1"/>
    </source>
</evidence>
<feature type="transmembrane region" description="Helical" evidence="1">
    <location>
        <begin position="270"/>
        <end position="290"/>
    </location>
</feature>
<dbReference type="InterPro" id="IPR036938">
    <property type="entry name" value="PAP2/HPO_sf"/>
</dbReference>
<reference evidence="3 4" key="1">
    <citation type="submission" date="2016-11" db="EMBL/GenBank/DDBJ databases">
        <authorList>
            <person name="Jaros S."/>
            <person name="Januszkiewicz K."/>
            <person name="Wedrychowicz H."/>
        </authorList>
    </citation>
    <scope>NUCLEOTIDE SEQUENCE [LARGE SCALE GENOMIC DNA]</scope>
    <source>
        <strain evidence="3 4">KHT3</strain>
    </source>
</reference>
<dbReference type="AlphaFoldDB" id="A0A1M6RLE8"/>
<protein>
    <submittedName>
        <fullName evidence="3">PAP2 superfamily protein</fullName>
    </submittedName>
</protein>
<dbReference type="EMBL" id="FRBD01000002">
    <property type="protein sequence ID" value="SHK33177.1"/>
    <property type="molecule type" value="Genomic_DNA"/>
</dbReference>
<dbReference type="SUPFAM" id="SSF48317">
    <property type="entry name" value="Acid phosphatase/Vanadium-dependent haloperoxidase"/>
    <property type="match status" value="1"/>
</dbReference>
<feature type="transmembrane region" description="Helical" evidence="1">
    <location>
        <begin position="16"/>
        <end position="37"/>
    </location>
</feature>
<evidence type="ECO:0000256" key="1">
    <source>
        <dbReference type="SAM" id="Phobius"/>
    </source>
</evidence>
<gene>
    <name evidence="3" type="ORF">SAMN05216463_1028</name>
</gene>
<dbReference type="Gene3D" id="1.20.144.10">
    <property type="entry name" value="Phosphatidic acid phosphatase type 2/haloperoxidase"/>
    <property type="match status" value="1"/>
</dbReference>
<feature type="transmembrane region" description="Helical" evidence="1">
    <location>
        <begin position="296"/>
        <end position="313"/>
    </location>
</feature>
<feature type="transmembrane region" description="Helical" evidence="1">
    <location>
        <begin position="137"/>
        <end position="156"/>
    </location>
</feature>
<feature type="transmembrane region" description="Helical" evidence="1">
    <location>
        <begin position="165"/>
        <end position="183"/>
    </location>
</feature>
<accession>A0A1M6RLE8</accession>
<organism evidence="3 4">
    <name type="scientific">Xylanibacter ruminicola</name>
    <name type="common">Prevotella ruminicola</name>
    <dbReference type="NCBI Taxonomy" id="839"/>
    <lineage>
        <taxon>Bacteria</taxon>
        <taxon>Pseudomonadati</taxon>
        <taxon>Bacteroidota</taxon>
        <taxon>Bacteroidia</taxon>
        <taxon>Bacteroidales</taxon>
        <taxon>Prevotellaceae</taxon>
        <taxon>Xylanibacter</taxon>
    </lineage>
</organism>